<dbReference type="Pfam" id="PF03995">
    <property type="entry name" value="Inhibitor_I36"/>
    <property type="match status" value="1"/>
</dbReference>
<dbReference type="EMBL" id="JBHSAY010000024">
    <property type="protein sequence ID" value="MFC4135730.1"/>
    <property type="molecule type" value="Genomic_DNA"/>
</dbReference>
<sequence length="178" mass="19289">MTPRITRRILAIVLTLAATAIVADAVQPEAATAAGTTKLQAEINAYLVRNPGGTQINATDISYSGGAFIVTLGRTTSLSLTADCPAGWFCFYDATDYNGARGRLSSCGWQDLAQWNWNDRVVSAYFNTQKSGYVDFLDHAAGYTSHGHDTKLFTVSASSPGLRLVPYPYRADHVNYHC</sequence>
<evidence type="ECO:0000313" key="3">
    <source>
        <dbReference type="Proteomes" id="UP001595816"/>
    </source>
</evidence>
<accession>A0ABV8LY67</accession>
<gene>
    <name evidence="2" type="ORF">ACFOZ4_34395</name>
</gene>
<keyword evidence="1" id="KW-0732">Signal</keyword>
<protein>
    <submittedName>
        <fullName evidence="2">Peptidase inhibitor family I36 protein</fullName>
    </submittedName>
</protein>
<organism evidence="2 3">
    <name type="scientific">Hamadaea flava</name>
    <dbReference type="NCBI Taxonomy" id="1742688"/>
    <lineage>
        <taxon>Bacteria</taxon>
        <taxon>Bacillati</taxon>
        <taxon>Actinomycetota</taxon>
        <taxon>Actinomycetes</taxon>
        <taxon>Micromonosporales</taxon>
        <taxon>Micromonosporaceae</taxon>
        <taxon>Hamadaea</taxon>
    </lineage>
</organism>
<proteinExistence type="predicted"/>
<dbReference type="Proteomes" id="UP001595816">
    <property type="component" value="Unassembled WGS sequence"/>
</dbReference>
<evidence type="ECO:0000313" key="2">
    <source>
        <dbReference type="EMBL" id="MFC4135730.1"/>
    </source>
</evidence>
<reference evidence="3" key="1">
    <citation type="journal article" date="2019" name="Int. J. Syst. Evol. Microbiol.">
        <title>The Global Catalogue of Microorganisms (GCM) 10K type strain sequencing project: providing services to taxonomists for standard genome sequencing and annotation.</title>
        <authorList>
            <consortium name="The Broad Institute Genomics Platform"/>
            <consortium name="The Broad Institute Genome Sequencing Center for Infectious Disease"/>
            <person name="Wu L."/>
            <person name="Ma J."/>
        </authorList>
    </citation>
    <scope>NUCLEOTIDE SEQUENCE [LARGE SCALE GENOMIC DNA]</scope>
    <source>
        <strain evidence="3">CGMCC 4.7289</strain>
    </source>
</reference>
<feature type="chain" id="PRO_5047106627" evidence="1">
    <location>
        <begin position="26"/>
        <end position="178"/>
    </location>
</feature>
<comment type="caution">
    <text evidence="2">The sequence shown here is derived from an EMBL/GenBank/DDBJ whole genome shotgun (WGS) entry which is preliminary data.</text>
</comment>
<keyword evidence="3" id="KW-1185">Reference proteome</keyword>
<feature type="signal peptide" evidence="1">
    <location>
        <begin position="1"/>
        <end position="25"/>
    </location>
</feature>
<name>A0ABV8LY67_9ACTN</name>
<dbReference type="RefSeq" id="WP_253760713.1">
    <property type="nucleotide sequence ID" value="NZ_JAMZDZ010000001.1"/>
</dbReference>
<evidence type="ECO:0000256" key="1">
    <source>
        <dbReference type="SAM" id="SignalP"/>
    </source>
</evidence>